<evidence type="ECO:0000313" key="1">
    <source>
        <dbReference type="EMBL" id="RLK49337.1"/>
    </source>
</evidence>
<reference evidence="1 2" key="1">
    <citation type="journal article" date="2015" name="Stand. Genomic Sci.">
        <title>Genomic Encyclopedia of Bacterial and Archaeal Type Strains, Phase III: the genomes of soil and plant-associated and newly described type strains.</title>
        <authorList>
            <person name="Whitman W.B."/>
            <person name="Woyke T."/>
            <person name="Klenk H.P."/>
            <person name="Zhou Y."/>
            <person name="Lilburn T.G."/>
            <person name="Beck B.J."/>
            <person name="De Vos P."/>
            <person name="Vandamme P."/>
            <person name="Eisen J.A."/>
            <person name="Garrity G."/>
            <person name="Hugenholtz P."/>
            <person name="Kyrpides N.C."/>
        </authorList>
    </citation>
    <scope>NUCLEOTIDE SEQUENCE [LARGE SCALE GENOMIC DNA]</scope>
    <source>
        <strain evidence="1 2">S2T63</strain>
    </source>
</reference>
<accession>A0A498C2S1</accession>
<name>A0A498C2S1_9MICO</name>
<sequence>MAAVVIAGCAPAVPADSEQLSGGAGLTTEEAQHLEQAASAVQRTISCLVDRGWPVAETEGGWEISTLQESQVSSYEFDQAECQKESGLAGMAPLADTPDRLERLYDYELQLVQCLRNQGIDVPAPPSEQTFLELRLTDDAWAAYNSVDTSQYNRESWAELEAACPPYGSVG</sequence>
<gene>
    <name evidence="1" type="ORF">C7474_1480</name>
</gene>
<dbReference type="OrthoDB" id="5073886at2"/>
<dbReference type="EMBL" id="RCDB01000002">
    <property type="protein sequence ID" value="RLK49337.1"/>
    <property type="molecule type" value="Genomic_DNA"/>
</dbReference>
<dbReference type="Proteomes" id="UP000273158">
    <property type="component" value="Unassembled WGS sequence"/>
</dbReference>
<keyword evidence="2" id="KW-1185">Reference proteome</keyword>
<proteinExistence type="predicted"/>
<comment type="caution">
    <text evidence="1">The sequence shown here is derived from an EMBL/GenBank/DDBJ whole genome shotgun (WGS) entry which is preliminary data.</text>
</comment>
<dbReference type="AlphaFoldDB" id="A0A498C2S1"/>
<evidence type="ECO:0000313" key="2">
    <source>
        <dbReference type="Proteomes" id="UP000273158"/>
    </source>
</evidence>
<organism evidence="1 2">
    <name type="scientific">Microbacterium telephonicum</name>
    <dbReference type="NCBI Taxonomy" id="1714841"/>
    <lineage>
        <taxon>Bacteria</taxon>
        <taxon>Bacillati</taxon>
        <taxon>Actinomycetota</taxon>
        <taxon>Actinomycetes</taxon>
        <taxon>Micrococcales</taxon>
        <taxon>Microbacteriaceae</taxon>
        <taxon>Microbacterium</taxon>
    </lineage>
</organism>
<dbReference type="RefSeq" id="WP_147436690.1">
    <property type="nucleotide sequence ID" value="NZ_RCDB01000002.1"/>
</dbReference>
<protein>
    <submittedName>
        <fullName evidence="1">Uncharacterized protein</fullName>
    </submittedName>
</protein>